<dbReference type="NCBIfam" id="TIGR03142">
    <property type="entry name" value="cytochro_ccmI"/>
    <property type="match status" value="1"/>
</dbReference>
<evidence type="ECO:0000259" key="7">
    <source>
        <dbReference type="Pfam" id="PF23892"/>
    </source>
</evidence>
<dbReference type="Proteomes" id="UP000008315">
    <property type="component" value="Chromosome"/>
</dbReference>
<proteinExistence type="predicted"/>
<dbReference type="PANTHER" id="PTHR47870">
    <property type="entry name" value="CYTOCHROME C-TYPE BIOGENESIS PROTEIN CCMH"/>
    <property type="match status" value="1"/>
</dbReference>
<keyword evidence="2" id="KW-0677">Repeat</keyword>
<feature type="transmembrane region" description="Helical" evidence="6">
    <location>
        <begin position="94"/>
        <end position="114"/>
    </location>
</feature>
<feature type="domain" description="Cytochrome c-type biogenesis protein H Ig-like" evidence="7">
    <location>
        <begin position="290"/>
        <end position="397"/>
    </location>
</feature>
<feature type="repeat" description="TPR" evidence="5">
    <location>
        <begin position="152"/>
        <end position="185"/>
    </location>
</feature>
<dbReference type="KEGG" id="mah:MEALZ_2503"/>
<dbReference type="InterPro" id="IPR051263">
    <property type="entry name" value="C-type_cytochrome_biogenesis"/>
</dbReference>
<dbReference type="GO" id="GO:0017004">
    <property type="term" value="P:cytochrome complex assembly"/>
    <property type="evidence" value="ECO:0007669"/>
    <property type="project" value="UniProtKB-KW"/>
</dbReference>
<dbReference type="PROSITE" id="PS50005">
    <property type="entry name" value="TPR"/>
    <property type="match status" value="1"/>
</dbReference>
<keyword evidence="6" id="KW-0812">Transmembrane</keyword>
<reference evidence="10" key="1">
    <citation type="journal article" date="2012" name="J. Bacteriol.">
        <title>Genome sequence of the haloalkaliphilic methanotrophic bacterium Methylomicrobium alcaliphilum 20Z.</title>
        <authorList>
            <person name="Vuilleumier S."/>
            <person name="Khmelenina V.N."/>
            <person name="Bringel F."/>
            <person name="Reshetnikov A.S."/>
            <person name="Lajus A."/>
            <person name="Mangenot S."/>
            <person name="Rouy Z."/>
            <person name="Op den Camp H.J."/>
            <person name="Jetten M.S."/>
            <person name="Dispirito A.A."/>
            <person name="Dunfield P."/>
            <person name="Klotz M.G."/>
            <person name="Semrau J.D."/>
            <person name="Stein L.Y."/>
            <person name="Barbe V."/>
            <person name="Medigue C."/>
            <person name="Trotsenko Y.A."/>
            <person name="Kalyuzhnaya M.G."/>
        </authorList>
    </citation>
    <scope>NUCLEOTIDE SEQUENCE [LARGE SCALE GENOMIC DNA]</scope>
    <source>
        <strain evidence="10">DSM 19304 / NCIMB 14124 / VKM B-2133 / 20Z</strain>
    </source>
</reference>
<dbReference type="SMART" id="SM00028">
    <property type="entry name" value="TPR"/>
    <property type="match status" value="2"/>
</dbReference>
<dbReference type="Gene3D" id="1.25.40.10">
    <property type="entry name" value="Tetratricopeptide repeat domain"/>
    <property type="match status" value="1"/>
</dbReference>
<dbReference type="GO" id="GO:0030313">
    <property type="term" value="C:cell envelope"/>
    <property type="evidence" value="ECO:0007669"/>
    <property type="project" value="UniProtKB-SubCell"/>
</dbReference>
<protein>
    <submittedName>
        <fullName evidence="9">Cytochrome c-type biogenesis protein CcmI</fullName>
    </submittedName>
</protein>
<evidence type="ECO:0000313" key="10">
    <source>
        <dbReference type="Proteomes" id="UP000008315"/>
    </source>
</evidence>
<dbReference type="EMBL" id="FO082060">
    <property type="protein sequence ID" value="CCE24181.1"/>
    <property type="molecule type" value="Genomic_DNA"/>
</dbReference>
<dbReference type="STRING" id="1091494.MEALZ_2503"/>
<keyword evidence="3" id="KW-0201">Cytochrome c-type biogenesis</keyword>
<dbReference type="PATRIC" id="fig|271065.3.peg.2576"/>
<dbReference type="HOGENOM" id="CLU_036074_2_1_6"/>
<dbReference type="PANTHER" id="PTHR47870:SF1">
    <property type="entry name" value="CYTOCHROME C-TYPE BIOGENESIS PROTEIN CCMH"/>
    <property type="match status" value="1"/>
</dbReference>
<keyword evidence="4 5" id="KW-0802">TPR repeat</keyword>
<dbReference type="Pfam" id="PF23914">
    <property type="entry name" value="TPR_CcmH_CycH"/>
    <property type="match status" value="1"/>
</dbReference>
<keyword evidence="10" id="KW-1185">Reference proteome</keyword>
<feature type="transmembrane region" description="Helical" evidence="6">
    <location>
        <begin position="6"/>
        <end position="25"/>
    </location>
</feature>
<organism evidence="9 10">
    <name type="scientific">Methylotuvimicrobium alcaliphilum (strain DSM 19304 / NCIMB 14124 / VKM B-2133 / 20Z)</name>
    <name type="common">Methylomicrobium alcaliphilum</name>
    <dbReference type="NCBI Taxonomy" id="1091494"/>
    <lineage>
        <taxon>Bacteria</taxon>
        <taxon>Pseudomonadati</taxon>
        <taxon>Pseudomonadota</taxon>
        <taxon>Gammaproteobacteria</taxon>
        <taxon>Methylococcales</taxon>
        <taxon>Methylococcaceae</taxon>
        <taxon>Methylotuvimicrobium</taxon>
    </lineage>
</organism>
<evidence type="ECO:0000259" key="8">
    <source>
        <dbReference type="Pfam" id="PF23914"/>
    </source>
</evidence>
<dbReference type="RefSeq" id="WP_014148957.1">
    <property type="nucleotide sequence ID" value="NC_016112.1"/>
</dbReference>
<comment type="subcellular location">
    <subcellularLocation>
        <location evidence="1">Cell envelope</location>
    </subcellularLocation>
</comment>
<sequence>MTTGFWLTASVLIAIAFAFLLPPLWRRPGSIDIETERFNVDIAKQRLLDLKEQRSAGTITADEYEDLYQELQSVLADDLQTESVSRQSESSGRWLIVLALIVIPLVSVTLYRTLGNADALLPEADRTAQQIDEINAMVSGLAQRLQSQPDDAEGWLMLGRSYKYMNRYAESAQAFSEAYRLLGDRADVLLQYADALAMANDGRLAGKPAEFVAKALKLAPDDSTALWLSGMAKAEAGKYDEALRHWQKLAAQMPKGSEPYREVQGLIAQVMERLGTAPVEQQPAAIVKGLKVNVAISDELQGVVSATDTVFVYAQALQGPPMPLAIVKMQVADLPVTVVLSDEQAMMPAMKLSNFDRVKISARISMSGQAESRPGDWIGIVESVAPAETEGVTITIDQKVQ</sequence>
<feature type="domain" description="Cytochrome c-type biogenesis protein H TPR" evidence="8">
    <location>
        <begin position="129"/>
        <end position="258"/>
    </location>
</feature>
<dbReference type="GO" id="GO:0005886">
    <property type="term" value="C:plasma membrane"/>
    <property type="evidence" value="ECO:0007669"/>
    <property type="project" value="TreeGrafter"/>
</dbReference>
<dbReference type="SUPFAM" id="SSF48452">
    <property type="entry name" value="TPR-like"/>
    <property type="match status" value="1"/>
</dbReference>
<dbReference type="InterPro" id="IPR056412">
    <property type="entry name" value="Ig_CycH"/>
</dbReference>
<evidence type="ECO:0000256" key="3">
    <source>
        <dbReference type="ARBA" id="ARBA00022748"/>
    </source>
</evidence>
<name>G4SWG8_META2</name>
<evidence type="ECO:0000256" key="2">
    <source>
        <dbReference type="ARBA" id="ARBA00022737"/>
    </source>
</evidence>
<evidence type="ECO:0000256" key="6">
    <source>
        <dbReference type="SAM" id="Phobius"/>
    </source>
</evidence>
<evidence type="ECO:0000256" key="4">
    <source>
        <dbReference type="ARBA" id="ARBA00022803"/>
    </source>
</evidence>
<evidence type="ECO:0000256" key="1">
    <source>
        <dbReference type="ARBA" id="ARBA00004196"/>
    </source>
</evidence>
<dbReference type="Pfam" id="PF23892">
    <property type="entry name" value="Ig_CycH"/>
    <property type="match status" value="1"/>
</dbReference>
<dbReference type="InterPro" id="IPR017560">
    <property type="entry name" value="Cyt_c_biogenesis_CcmI"/>
</dbReference>
<dbReference type="AlphaFoldDB" id="G4SWG8"/>
<dbReference type="InterPro" id="IPR019734">
    <property type="entry name" value="TPR_rpt"/>
</dbReference>
<accession>G4SWG8</accession>
<dbReference type="InterPro" id="IPR011990">
    <property type="entry name" value="TPR-like_helical_dom_sf"/>
</dbReference>
<gene>
    <name evidence="9" type="ordered locus">MEALZ_2503</name>
</gene>
<keyword evidence="6" id="KW-0472">Membrane</keyword>
<keyword evidence="6" id="KW-1133">Transmembrane helix</keyword>
<evidence type="ECO:0000256" key="5">
    <source>
        <dbReference type="PROSITE-ProRule" id="PRU00339"/>
    </source>
</evidence>
<dbReference type="InterPro" id="IPR056413">
    <property type="entry name" value="TPR_CcmH_CycH"/>
</dbReference>
<evidence type="ECO:0000313" key="9">
    <source>
        <dbReference type="EMBL" id="CCE24181.1"/>
    </source>
</evidence>